<organism evidence="6 7">
    <name type="scientific">Mycobacterium colombiense</name>
    <dbReference type="NCBI Taxonomy" id="339268"/>
    <lineage>
        <taxon>Bacteria</taxon>
        <taxon>Bacillati</taxon>
        <taxon>Actinomycetota</taxon>
        <taxon>Actinomycetes</taxon>
        <taxon>Mycobacteriales</taxon>
        <taxon>Mycobacteriaceae</taxon>
        <taxon>Mycobacterium</taxon>
        <taxon>Mycobacterium avium complex (MAC)</taxon>
    </lineage>
</organism>
<feature type="DNA-binding region" description="H-T-H motif" evidence="4">
    <location>
        <begin position="13"/>
        <end position="32"/>
    </location>
</feature>
<keyword evidence="1" id="KW-0805">Transcription regulation</keyword>
<evidence type="ECO:0000313" key="6">
    <source>
        <dbReference type="EMBL" id="RAU90020.1"/>
    </source>
</evidence>
<comment type="caution">
    <text evidence="6">The sequence shown here is derived from an EMBL/GenBank/DDBJ whole genome shotgun (WGS) entry which is preliminary data.</text>
</comment>
<reference evidence="6 7" key="1">
    <citation type="submission" date="2018-06" db="EMBL/GenBank/DDBJ databases">
        <title>NTM in soil in Japan.</title>
        <authorList>
            <person name="Ohya K."/>
        </authorList>
    </citation>
    <scope>NUCLEOTIDE SEQUENCE [LARGE SCALE GENOMIC DNA]</scope>
    <source>
        <strain evidence="6 7">GF76</strain>
    </source>
</reference>
<dbReference type="PANTHER" id="PTHR30055">
    <property type="entry name" value="HTH-TYPE TRANSCRIPTIONAL REGULATOR RUTR"/>
    <property type="match status" value="1"/>
</dbReference>
<keyword evidence="3" id="KW-0804">Transcription</keyword>
<dbReference type="GO" id="GO:0000976">
    <property type="term" value="F:transcription cis-regulatory region binding"/>
    <property type="evidence" value="ECO:0007669"/>
    <property type="project" value="TreeGrafter"/>
</dbReference>
<evidence type="ECO:0000313" key="7">
    <source>
        <dbReference type="Proteomes" id="UP000250347"/>
    </source>
</evidence>
<dbReference type="Pfam" id="PF00440">
    <property type="entry name" value="TetR_N"/>
    <property type="match status" value="1"/>
</dbReference>
<dbReference type="Proteomes" id="UP000250347">
    <property type="component" value="Unassembled WGS sequence"/>
</dbReference>
<dbReference type="GO" id="GO:0003700">
    <property type="term" value="F:DNA-binding transcription factor activity"/>
    <property type="evidence" value="ECO:0007669"/>
    <property type="project" value="TreeGrafter"/>
</dbReference>
<dbReference type="PROSITE" id="PS01081">
    <property type="entry name" value="HTH_TETR_1"/>
    <property type="match status" value="1"/>
</dbReference>
<dbReference type="InterPro" id="IPR001647">
    <property type="entry name" value="HTH_TetR"/>
</dbReference>
<dbReference type="AlphaFoldDB" id="A0A329K5D2"/>
<name>A0A329K5D2_9MYCO</name>
<dbReference type="InterPro" id="IPR009057">
    <property type="entry name" value="Homeodomain-like_sf"/>
</dbReference>
<protein>
    <submittedName>
        <fullName evidence="6">TetR/AcrR family transcriptional regulator</fullName>
    </submittedName>
</protein>
<dbReference type="PANTHER" id="PTHR30055:SF234">
    <property type="entry name" value="HTH-TYPE TRANSCRIPTIONAL REGULATOR BETI"/>
    <property type="match status" value="1"/>
</dbReference>
<dbReference type="PROSITE" id="PS50977">
    <property type="entry name" value="HTH_TETR_2"/>
    <property type="match status" value="1"/>
</dbReference>
<proteinExistence type="predicted"/>
<keyword evidence="2 4" id="KW-0238">DNA-binding</keyword>
<dbReference type="SUPFAM" id="SSF46689">
    <property type="entry name" value="Homeodomain-like"/>
    <property type="match status" value="1"/>
</dbReference>
<dbReference type="Gene3D" id="1.10.357.10">
    <property type="entry name" value="Tetracycline Repressor, domain 2"/>
    <property type="match status" value="1"/>
</dbReference>
<evidence type="ECO:0000256" key="3">
    <source>
        <dbReference type="ARBA" id="ARBA00023163"/>
    </source>
</evidence>
<gene>
    <name evidence="6" type="ORF">DQP58_24815</name>
</gene>
<evidence type="ECO:0000256" key="4">
    <source>
        <dbReference type="PROSITE-ProRule" id="PRU00335"/>
    </source>
</evidence>
<accession>A0A329K5D2</accession>
<evidence type="ECO:0000256" key="2">
    <source>
        <dbReference type="ARBA" id="ARBA00023125"/>
    </source>
</evidence>
<sequence>MELFTEQGYDKTSMREIAERLGVTKAALYYHFQTKQDIVTDLFASLPEGIEEIVQWAREQPAGRKTREEILVRYGTLLHEVGRDMARFFYTNQAAFGRHESAFTMREGMRLLAQEMTTPDHNPLDTFYARQALLTVGWSSAMMGDLELTDDECFRASLELGRELLRRI</sequence>
<dbReference type="InterPro" id="IPR050109">
    <property type="entry name" value="HTH-type_TetR-like_transc_reg"/>
</dbReference>
<dbReference type="EMBL" id="QMEU01000150">
    <property type="protein sequence ID" value="RAU90020.1"/>
    <property type="molecule type" value="Genomic_DNA"/>
</dbReference>
<evidence type="ECO:0000256" key="1">
    <source>
        <dbReference type="ARBA" id="ARBA00023015"/>
    </source>
</evidence>
<feature type="domain" description="HTH tetR-type" evidence="5">
    <location>
        <begin position="1"/>
        <end position="50"/>
    </location>
</feature>
<dbReference type="InterPro" id="IPR023772">
    <property type="entry name" value="DNA-bd_HTH_TetR-type_CS"/>
</dbReference>
<evidence type="ECO:0000259" key="5">
    <source>
        <dbReference type="PROSITE" id="PS50977"/>
    </source>
</evidence>